<dbReference type="Gene3D" id="3.40.50.1000">
    <property type="entry name" value="HAD superfamily/HAD-like"/>
    <property type="match status" value="2"/>
</dbReference>
<dbReference type="Proteomes" id="UP001605036">
    <property type="component" value="Unassembled WGS sequence"/>
</dbReference>
<evidence type="ECO:0000313" key="2">
    <source>
        <dbReference type="Proteomes" id="UP001605036"/>
    </source>
</evidence>
<sequence length="132" mass="14554">MNAEVNNLQGWKISPECGEIIGMYMEDGWPGDYAGALEAASDYLKTVVVRGDGLDVVVFGVDETALSNMDFYRHHNYGDAKVGIIFLSGRPESQREVTAENLIAAGFDQGWEELILRTPEENALTKRVQVAT</sequence>
<evidence type="ECO:0000313" key="1">
    <source>
        <dbReference type="EMBL" id="KAL2643311.1"/>
    </source>
</evidence>
<organism evidence="1 2">
    <name type="scientific">Riccia fluitans</name>
    <dbReference type="NCBI Taxonomy" id="41844"/>
    <lineage>
        <taxon>Eukaryota</taxon>
        <taxon>Viridiplantae</taxon>
        <taxon>Streptophyta</taxon>
        <taxon>Embryophyta</taxon>
        <taxon>Marchantiophyta</taxon>
        <taxon>Marchantiopsida</taxon>
        <taxon>Marchantiidae</taxon>
        <taxon>Marchantiales</taxon>
        <taxon>Ricciaceae</taxon>
        <taxon>Riccia</taxon>
    </lineage>
</organism>
<reference evidence="1 2" key="1">
    <citation type="submission" date="2024-09" db="EMBL/GenBank/DDBJ databases">
        <title>Chromosome-scale assembly of Riccia fluitans.</title>
        <authorList>
            <person name="Paukszto L."/>
            <person name="Sawicki J."/>
            <person name="Karawczyk K."/>
            <person name="Piernik-Szablinska J."/>
            <person name="Szczecinska M."/>
            <person name="Mazdziarz M."/>
        </authorList>
    </citation>
    <scope>NUCLEOTIDE SEQUENCE [LARGE SCALE GENOMIC DNA]</scope>
    <source>
        <strain evidence="1">Rf_01</strain>
        <tissue evidence="1">Aerial parts of the thallus</tissue>
    </source>
</reference>
<dbReference type="PANTHER" id="PTHR31284">
    <property type="entry name" value="ACID PHOSPHATASE-LIKE PROTEIN"/>
    <property type="match status" value="1"/>
</dbReference>
<dbReference type="InterPro" id="IPR023214">
    <property type="entry name" value="HAD_sf"/>
</dbReference>
<gene>
    <name evidence="1" type="ORF">R1flu_010898</name>
</gene>
<comment type="caution">
    <text evidence="1">The sequence shown here is derived from an EMBL/GenBank/DDBJ whole genome shotgun (WGS) entry which is preliminary data.</text>
</comment>
<dbReference type="AlphaFoldDB" id="A0ABD1Z6A4"/>
<accession>A0ABD1Z6A4</accession>
<dbReference type="EMBL" id="JBHFFA010000002">
    <property type="protein sequence ID" value="KAL2643311.1"/>
    <property type="molecule type" value="Genomic_DNA"/>
</dbReference>
<proteinExistence type="predicted"/>
<dbReference type="InterPro" id="IPR005519">
    <property type="entry name" value="Acid_phosphat_B-like"/>
</dbReference>
<name>A0ABD1Z6A4_9MARC</name>
<keyword evidence="2" id="KW-1185">Reference proteome</keyword>
<dbReference type="PANTHER" id="PTHR31284:SF10">
    <property type="entry name" value="ACID PHOSPHATASE-LIKE PROTEIN"/>
    <property type="match status" value="1"/>
</dbReference>
<protein>
    <submittedName>
        <fullName evidence="1">Uncharacterized protein</fullName>
    </submittedName>
</protein>
<dbReference type="Pfam" id="PF03767">
    <property type="entry name" value="Acid_phosphat_B"/>
    <property type="match status" value="2"/>
</dbReference>